<keyword evidence="2" id="KW-0813">Transport</keyword>
<keyword evidence="4" id="KW-0997">Cell inner membrane</keyword>
<evidence type="ECO:0000256" key="10">
    <source>
        <dbReference type="ARBA" id="ARBA00022989"/>
    </source>
</evidence>
<organism evidence="16 17">
    <name type="scientific">Dokdonella soli</name>
    <dbReference type="NCBI Taxonomy" id="529810"/>
    <lineage>
        <taxon>Bacteria</taxon>
        <taxon>Pseudomonadati</taxon>
        <taxon>Pseudomonadota</taxon>
        <taxon>Gammaproteobacteria</taxon>
        <taxon>Lysobacterales</taxon>
        <taxon>Rhodanobacteraceae</taxon>
        <taxon>Dokdonella</taxon>
    </lineage>
</organism>
<dbReference type="InterPro" id="IPR003439">
    <property type="entry name" value="ABC_transporter-like_ATP-bd"/>
</dbReference>
<dbReference type="InterPro" id="IPR017871">
    <property type="entry name" value="ABC_transporter-like_CS"/>
</dbReference>
<feature type="transmembrane region" description="Helical" evidence="13">
    <location>
        <begin position="129"/>
        <end position="154"/>
    </location>
</feature>
<dbReference type="SUPFAM" id="SSF90123">
    <property type="entry name" value="ABC transporter transmembrane region"/>
    <property type="match status" value="1"/>
</dbReference>
<evidence type="ECO:0000256" key="3">
    <source>
        <dbReference type="ARBA" id="ARBA00022475"/>
    </source>
</evidence>
<gene>
    <name evidence="16" type="ORF">GCM10009105_02010</name>
</gene>
<evidence type="ECO:0000256" key="9">
    <source>
        <dbReference type="ARBA" id="ARBA00022967"/>
    </source>
</evidence>
<proteinExistence type="predicted"/>
<dbReference type="Proteomes" id="UP001501523">
    <property type="component" value="Unassembled WGS sequence"/>
</dbReference>
<dbReference type="Pfam" id="PF00005">
    <property type="entry name" value="ABC_tran"/>
    <property type="match status" value="1"/>
</dbReference>
<evidence type="ECO:0000256" key="4">
    <source>
        <dbReference type="ARBA" id="ARBA00022519"/>
    </source>
</evidence>
<feature type="transmembrane region" description="Helical" evidence="13">
    <location>
        <begin position="160"/>
        <end position="178"/>
    </location>
</feature>
<dbReference type="InterPro" id="IPR027417">
    <property type="entry name" value="P-loop_NTPase"/>
</dbReference>
<name>A0ABP3THT1_9GAMM</name>
<dbReference type="PANTHER" id="PTHR24221:SF654">
    <property type="entry name" value="ATP-BINDING CASSETTE SUB-FAMILY B MEMBER 6"/>
    <property type="match status" value="1"/>
</dbReference>
<evidence type="ECO:0000256" key="8">
    <source>
        <dbReference type="ARBA" id="ARBA00022840"/>
    </source>
</evidence>
<evidence type="ECO:0000256" key="6">
    <source>
        <dbReference type="ARBA" id="ARBA00022692"/>
    </source>
</evidence>
<evidence type="ECO:0000313" key="16">
    <source>
        <dbReference type="EMBL" id="GAA0704912.1"/>
    </source>
</evidence>
<keyword evidence="17" id="KW-1185">Reference proteome</keyword>
<dbReference type="PROSITE" id="PS50893">
    <property type="entry name" value="ABC_TRANSPORTER_2"/>
    <property type="match status" value="1"/>
</dbReference>
<dbReference type="GO" id="GO:0005524">
    <property type="term" value="F:ATP binding"/>
    <property type="evidence" value="ECO:0007669"/>
    <property type="project" value="UniProtKB-KW"/>
</dbReference>
<evidence type="ECO:0000256" key="5">
    <source>
        <dbReference type="ARBA" id="ARBA00022597"/>
    </source>
</evidence>
<keyword evidence="8 16" id="KW-0067">ATP-binding</keyword>
<dbReference type="NCBIfam" id="NF010178">
    <property type="entry name" value="PRK13657.1"/>
    <property type="match status" value="1"/>
</dbReference>
<dbReference type="Pfam" id="PF00664">
    <property type="entry name" value="ABC_membrane"/>
    <property type="match status" value="1"/>
</dbReference>
<dbReference type="InterPro" id="IPR005896">
    <property type="entry name" value="NdvA"/>
</dbReference>
<comment type="caution">
    <text evidence="16">The sequence shown here is derived from an EMBL/GenBank/DDBJ whole genome shotgun (WGS) entry which is preliminary data.</text>
</comment>
<reference evidence="17" key="1">
    <citation type="journal article" date="2019" name="Int. J. Syst. Evol. Microbiol.">
        <title>The Global Catalogue of Microorganisms (GCM) 10K type strain sequencing project: providing services to taxonomists for standard genome sequencing and annotation.</title>
        <authorList>
            <consortium name="The Broad Institute Genomics Platform"/>
            <consortium name="The Broad Institute Genome Sequencing Center for Infectious Disease"/>
            <person name="Wu L."/>
            <person name="Ma J."/>
        </authorList>
    </citation>
    <scope>NUCLEOTIDE SEQUENCE [LARGE SCALE GENOMIC DNA]</scope>
    <source>
        <strain evidence="17">JCM 15421</strain>
    </source>
</reference>
<feature type="domain" description="ABC transporter" evidence="14">
    <location>
        <begin position="338"/>
        <end position="572"/>
    </location>
</feature>
<evidence type="ECO:0000256" key="7">
    <source>
        <dbReference type="ARBA" id="ARBA00022741"/>
    </source>
</evidence>
<dbReference type="InterPro" id="IPR011527">
    <property type="entry name" value="ABC1_TM_dom"/>
</dbReference>
<dbReference type="InterPro" id="IPR003593">
    <property type="entry name" value="AAA+_ATPase"/>
</dbReference>
<dbReference type="InterPro" id="IPR036640">
    <property type="entry name" value="ABC1_TM_sf"/>
</dbReference>
<feature type="domain" description="ABC transmembrane type-1" evidence="15">
    <location>
        <begin position="22"/>
        <end position="301"/>
    </location>
</feature>
<evidence type="ECO:0000256" key="12">
    <source>
        <dbReference type="SAM" id="MobiDB-lite"/>
    </source>
</evidence>
<keyword evidence="6 13" id="KW-0812">Transmembrane</keyword>
<evidence type="ECO:0000259" key="15">
    <source>
        <dbReference type="PROSITE" id="PS50929"/>
    </source>
</evidence>
<accession>A0ABP3THT1</accession>
<dbReference type="EMBL" id="BAAAEU010000001">
    <property type="protein sequence ID" value="GAA0704912.1"/>
    <property type="molecule type" value="Genomic_DNA"/>
</dbReference>
<keyword evidence="10 13" id="KW-1133">Transmembrane helix</keyword>
<keyword evidence="3" id="KW-1003">Cell membrane</keyword>
<dbReference type="Gene3D" id="1.20.1560.10">
    <property type="entry name" value="ABC transporter type 1, transmembrane domain"/>
    <property type="match status" value="1"/>
</dbReference>
<keyword evidence="7" id="KW-0547">Nucleotide-binding</keyword>
<keyword evidence="11 13" id="KW-0472">Membrane</keyword>
<protein>
    <submittedName>
        <fullName evidence="16">Glucan ABC transporter ATP-binding protein/ permease</fullName>
    </submittedName>
</protein>
<dbReference type="SUPFAM" id="SSF52540">
    <property type="entry name" value="P-loop containing nucleoside triphosphate hydrolases"/>
    <property type="match status" value="1"/>
</dbReference>
<keyword evidence="5" id="KW-0762">Sugar transport</keyword>
<dbReference type="PROSITE" id="PS50929">
    <property type="entry name" value="ABC_TM1F"/>
    <property type="match status" value="1"/>
</dbReference>
<keyword evidence="9" id="KW-1278">Translocase</keyword>
<evidence type="ECO:0000256" key="2">
    <source>
        <dbReference type="ARBA" id="ARBA00022448"/>
    </source>
</evidence>
<dbReference type="PROSITE" id="PS00211">
    <property type="entry name" value="ABC_TRANSPORTER_1"/>
    <property type="match status" value="1"/>
</dbReference>
<dbReference type="SMART" id="SM00382">
    <property type="entry name" value="AAA"/>
    <property type="match status" value="1"/>
</dbReference>
<evidence type="ECO:0000313" key="17">
    <source>
        <dbReference type="Proteomes" id="UP001501523"/>
    </source>
</evidence>
<feature type="transmembrane region" description="Helical" evidence="13">
    <location>
        <begin position="272"/>
        <end position="289"/>
    </location>
</feature>
<evidence type="ECO:0000259" key="14">
    <source>
        <dbReference type="PROSITE" id="PS50893"/>
    </source>
</evidence>
<dbReference type="RefSeq" id="WP_343786237.1">
    <property type="nucleotide sequence ID" value="NZ_BAAAEU010000001.1"/>
</dbReference>
<feature type="transmembrane region" description="Helical" evidence="13">
    <location>
        <begin position="57"/>
        <end position="80"/>
    </location>
</feature>
<evidence type="ECO:0000256" key="11">
    <source>
        <dbReference type="ARBA" id="ARBA00023136"/>
    </source>
</evidence>
<evidence type="ECO:0000256" key="1">
    <source>
        <dbReference type="ARBA" id="ARBA00004651"/>
    </source>
</evidence>
<sequence>MPILRIYYRVIALLAPEKGLAITLALANLSLAGVYFLEPWLFGRVVDALADKAHHNAWRFIGAWAAVGFAGVAASVWVSLHADRLAHRRRLAVIAQFFEHSIGLPLSFHGQHHTGRLLRIMHTGSSNLFSLWLGFFRDHLATVLSILVMVPLALRMNWKLALLMIALMVSFAVFNAIAMRRTHKAQGEVEQLHHEISERVGDVFGNVMVVQSFSRISAEVAEIRNMVRRVLTAQYPVLRGWAWLSVANRAASTLTIIAIFALGTSLNGKGEVSVGAIVSFVGFAMMLIGRMEQFAGFISGLFFQTHSLNDFFAVLDTPAVLHEQAGAPDLPPDVRGEVAFENVSFGYDVSHPALKHLTFRVPAGGTAAIVGPTGAGKTTALSLLYRAYDPSDGRITIDGIDIRSVSLHSLREHIAVVFQDPGLFYRSIADNLRIGKPDATDEEIEAAAQAAEAHNFVVVKPDGYSTLVAERGRSLSGGERQRLAIARAMLKDAPILILDEATSALDNATEARIQRALNKLTENRTTFVIAHRLSTVRNADVILVLKDGELVEQGRYDELVAMGGLFAELDGQGRFVADAEESEDADLSGGSAEANEPEPAES</sequence>
<dbReference type="NCBIfam" id="TIGR01192">
    <property type="entry name" value="chvA"/>
    <property type="match status" value="1"/>
</dbReference>
<dbReference type="PANTHER" id="PTHR24221">
    <property type="entry name" value="ATP-BINDING CASSETTE SUB-FAMILY B"/>
    <property type="match status" value="1"/>
</dbReference>
<feature type="transmembrane region" description="Helical" evidence="13">
    <location>
        <begin position="20"/>
        <end position="37"/>
    </location>
</feature>
<feature type="region of interest" description="Disordered" evidence="12">
    <location>
        <begin position="577"/>
        <end position="602"/>
    </location>
</feature>
<dbReference type="Gene3D" id="3.40.50.300">
    <property type="entry name" value="P-loop containing nucleotide triphosphate hydrolases"/>
    <property type="match status" value="1"/>
</dbReference>
<comment type="subcellular location">
    <subcellularLocation>
        <location evidence="1">Cell membrane</location>
        <topology evidence="1">Multi-pass membrane protein</topology>
    </subcellularLocation>
</comment>
<dbReference type="InterPro" id="IPR039421">
    <property type="entry name" value="Type_1_exporter"/>
</dbReference>
<evidence type="ECO:0000256" key="13">
    <source>
        <dbReference type="SAM" id="Phobius"/>
    </source>
</evidence>
<dbReference type="CDD" id="cd18562">
    <property type="entry name" value="ABC_6TM_NdvA_beta-glucan_exporter_like"/>
    <property type="match status" value="1"/>
</dbReference>